<keyword evidence="1" id="KW-0812">Transmembrane</keyword>
<dbReference type="Gene3D" id="2.40.160.20">
    <property type="match status" value="1"/>
</dbReference>
<proteinExistence type="predicted"/>
<organism evidence="2 3">
    <name type="scientific">Adhaeribacter arboris</name>
    <dbReference type="NCBI Taxonomy" id="2072846"/>
    <lineage>
        <taxon>Bacteria</taxon>
        <taxon>Pseudomonadati</taxon>
        <taxon>Bacteroidota</taxon>
        <taxon>Cytophagia</taxon>
        <taxon>Cytophagales</taxon>
        <taxon>Hymenobacteraceae</taxon>
        <taxon>Adhaeribacter</taxon>
    </lineage>
</organism>
<dbReference type="InterPro" id="IPR018550">
    <property type="entry name" value="Lipid-A_deacylase-rel"/>
</dbReference>
<dbReference type="AlphaFoldDB" id="A0A2T2YHP5"/>
<evidence type="ECO:0000313" key="2">
    <source>
        <dbReference type="EMBL" id="PSR55027.1"/>
    </source>
</evidence>
<name>A0A2T2YHP5_9BACT</name>
<sequence>MLPILCQEIEMSKKRLIFRWYFIVLGYFSCLAAYAQERTPLIIGVAYQAGSVLVHSPKIRHLQGVKPNGVEINLQYQTTGTKFWHQLYKYPRIGISFIAFDYQEPILGKSVAASIYINKFVYHRVQDQLSVRLGSGLAYFSNHFDWRVNATNNVISAPLNAVIQFRAEYERMLSQKFSLVLAAGINHYSNGGNAKPNLGINIGTLSLGLNYYSHRSFEPLIQAWPPPENKLSFTISSSAGIKQRNDFDTLTYTVKSIALSAMQQLNPKSTLLVGLEGFYDPSLLPRRNWDPRVKPGTSPDIKRVALNFGHELALGKLGFGTYVGWYAYRPYKSDAPFYQRLETRYPLTRNIYLAAGLKLHDLIKADIIEYRLGFRFWRKNRP</sequence>
<dbReference type="Pfam" id="PF09411">
    <property type="entry name" value="PagL"/>
    <property type="match status" value="1"/>
</dbReference>
<gene>
    <name evidence="2" type="ORF">AHMF7605_16710</name>
</gene>
<evidence type="ECO:0008006" key="4">
    <source>
        <dbReference type="Google" id="ProtNLM"/>
    </source>
</evidence>
<accession>A0A2T2YHP5</accession>
<dbReference type="Proteomes" id="UP000240357">
    <property type="component" value="Unassembled WGS sequence"/>
</dbReference>
<dbReference type="EMBL" id="PYFT01000001">
    <property type="protein sequence ID" value="PSR55027.1"/>
    <property type="molecule type" value="Genomic_DNA"/>
</dbReference>
<evidence type="ECO:0000256" key="1">
    <source>
        <dbReference type="SAM" id="Phobius"/>
    </source>
</evidence>
<protein>
    <recommendedName>
        <fullName evidence="4">Acyloxyacyl hydrolase</fullName>
    </recommendedName>
</protein>
<comment type="caution">
    <text evidence="2">The sequence shown here is derived from an EMBL/GenBank/DDBJ whole genome shotgun (WGS) entry which is preliminary data.</text>
</comment>
<keyword evidence="1" id="KW-0472">Membrane</keyword>
<feature type="transmembrane region" description="Helical" evidence="1">
    <location>
        <begin position="16"/>
        <end position="35"/>
    </location>
</feature>
<reference evidence="2 3" key="1">
    <citation type="submission" date="2018-03" db="EMBL/GenBank/DDBJ databases">
        <title>Adhaeribacter sp. HMF7605 Genome sequencing and assembly.</title>
        <authorList>
            <person name="Kang H."/>
            <person name="Kang J."/>
            <person name="Cha I."/>
            <person name="Kim H."/>
            <person name="Joh K."/>
        </authorList>
    </citation>
    <scope>NUCLEOTIDE SEQUENCE [LARGE SCALE GENOMIC DNA]</scope>
    <source>
        <strain evidence="2 3">HMF7605</strain>
    </source>
</reference>
<evidence type="ECO:0000313" key="3">
    <source>
        <dbReference type="Proteomes" id="UP000240357"/>
    </source>
</evidence>
<keyword evidence="1" id="KW-1133">Transmembrane helix</keyword>
<keyword evidence="3" id="KW-1185">Reference proteome</keyword>